<keyword evidence="2" id="KW-1185">Reference proteome</keyword>
<dbReference type="EMBL" id="CP054706">
    <property type="protein sequence ID" value="QQK81635.1"/>
    <property type="molecule type" value="Genomic_DNA"/>
</dbReference>
<protein>
    <recommendedName>
        <fullName evidence="3">SipW-cognate class signal peptide</fullName>
    </recommendedName>
</protein>
<accession>A0A7T7CGW8</accession>
<dbReference type="NCBIfam" id="TIGR04088">
    <property type="entry name" value="cognate_SipW"/>
    <property type="match status" value="1"/>
</dbReference>
<evidence type="ECO:0000313" key="1">
    <source>
        <dbReference type="EMBL" id="QQK81635.1"/>
    </source>
</evidence>
<evidence type="ECO:0000313" key="2">
    <source>
        <dbReference type="Proteomes" id="UP000595349"/>
    </source>
</evidence>
<evidence type="ECO:0008006" key="3">
    <source>
        <dbReference type="Google" id="ProtNLM"/>
    </source>
</evidence>
<dbReference type="AlphaFoldDB" id="A0A7T7CGW8"/>
<dbReference type="InterPro" id="IPR023833">
    <property type="entry name" value="Signal_pept_SipW-depend-type"/>
</dbReference>
<dbReference type="KEGG" id="scib:HUG20_18080"/>
<sequence length="216" mass="22346">MRKKLLGAIGTLALAALLIGAGTFALFTDRATNAGNTFAAGTLSIEDITNGDGSAAIELGGLAPGDNTSGQIESHSAVQAQSAGEIGPNSIGCSVFPWLPWCDGSEDPPVDETTHDPGEITIVNDGSMDAWVKLSDITTDGVLFGGDNPIALGVDEDPVLLEPGEEQTFTVHWAFPLEAENEYQGGEGIADFHFDAVQADNNDAGDGPNSWNEDAS</sequence>
<dbReference type="RefSeq" id="WP_200086167.1">
    <property type="nucleotide sequence ID" value="NZ_CP054706.1"/>
</dbReference>
<reference evidence="1 2" key="1">
    <citation type="submission" date="2020-06" db="EMBL/GenBank/DDBJ databases">
        <title>Genomic analysis of Salicibibacter sp. NKC21-4.</title>
        <authorList>
            <person name="Oh Y.J."/>
        </authorList>
    </citation>
    <scope>NUCLEOTIDE SEQUENCE [LARGE SCALE GENOMIC DNA]</scope>
    <source>
        <strain evidence="1 2">NKC21-4</strain>
    </source>
</reference>
<dbReference type="Pfam" id="PF12389">
    <property type="entry name" value="Peptidase_M73"/>
    <property type="match status" value="1"/>
</dbReference>
<dbReference type="InterPro" id="IPR022121">
    <property type="entry name" value="Peptidase_M73_camelysin"/>
</dbReference>
<name>A0A7T7CGW8_9BACI</name>
<organism evidence="1 2">
    <name type="scientific">Salicibibacter cibi</name>
    <dbReference type="NCBI Taxonomy" id="2743001"/>
    <lineage>
        <taxon>Bacteria</taxon>
        <taxon>Bacillati</taxon>
        <taxon>Bacillota</taxon>
        <taxon>Bacilli</taxon>
        <taxon>Bacillales</taxon>
        <taxon>Bacillaceae</taxon>
        <taxon>Salicibibacter</taxon>
    </lineage>
</organism>
<dbReference type="Proteomes" id="UP000595349">
    <property type="component" value="Chromosome"/>
</dbReference>
<proteinExistence type="predicted"/>
<gene>
    <name evidence="1" type="ORF">HUG20_18080</name>
</gene>